<evidence type="ECO:0000256" key="3">
    <source>
        <dbReference type="ARBA" id="ARBA00022833"/>
    </source>
</evidence>
<gene>
    <name evidence="7" type="ORF">LADA_0D05864G</name>
</gene>
<keyword evidence="1" id="KW-0479">Metal-binding</keyword>
<feature type="region of interest" description="Disordered" evidence="5">
    <location>
        <begin position="77"/>
        <end position="124"/>
    </location>
</feature>
<dbReference type="EMBL" id="LT598454">
    <property type="protein sequence ID" value="SCU85130.1"/>
    <property type="molecule type" value="Genomic_DNA"/>
</dbReference>
<keyword evidence="2 4" id="KW-0863">Zinc-finger</keyword>
<dbReference type="InterPro" id="IPR013087">
    <property type="entry name" value="Znf_C2H2_type"/>
</dbReference>
<evidence type="ECO:0000256" key="1">
    <source>
        <dbReference type="ARBA" id="ARBA00022723"/>
    </source>
</evidence>
<protein>
    <submittedName>
        <fullName evidence="7">LADA_0D05864g1_1</fullName>
    </submittedName>
</protein>
<dbReference type="STRING" id="1266660.A0A1G4J5Z2"/>
<dbReference type="GO" id="GO:0000978">
    <property type="term" value="F:RNA polymerase II cis-regulatory region sequence-specific DNA binding"/>
    <property type="evidence" value="ECO:0007669"/>
    <property type="project" value="TreeGrafter"/>
</dbReference>
<dbReference type="GO" id="GO:0000981">
    <property type="term" value="F:DNA-binding transcription factor activity, RNA polymerase II-specific"/>
    <property type="evidence" value="ECO:0007669"/>
    <property type="project" value="EnsemblFungi"/>
</dbReference>
<dbReference type="Proteomes" id="UP000190274">
    <property type="component" value="Chromosome D"/>
</dbReference>
<dbReference type="SMART" id="SM00355">
    <property type="entry name" value="ZnF_C2H2"/>
    <property type="match status" value="2"/>
</dbReference>
<keyword evidence="3" id="KW-0862">Zinc</keyword>
<dbReference type="OrthoDB" id="8922241at2759"/>
<evidence type="ECO:0000256" key="4">
    <source>
        <dbReference type="PROSITE-ProRule" id="PRU00042"/>
    </source>
</evidence>
<dbReference type="GO" id="GO:0000122">
    <property type="term" value="P:negative regulation of transcription by RNA polymerase II"/>
    <property type="evidence" value="ECO:0007669"/>
    <property type="project" value="EnsemblFungi"/>
</dbReference>
<dbReference type="PROSITE" id="PS00028">
    <property type="entry name" value="ZINC_FINGER_C2H2_1"/>
    <property type="match status" value="1"/>
</dbReference>
<organism evidence="7 8">
    <name type="scientific">Lachancea dasiensis</name>
    <dbReference type="NCBI Taxonomy" id="1072105"/>
    <lineage>
        <taxon>Eukaryota</taxon>
        <taxon>Fungi</taxon>
        <taxon>Dikarya</taxon>
        <taxon>Ascomycota</taxon>
        <taxon>Saccharomycotina</taxon>
        <taxon>Saccharomycetes</taxon>
        <taxon>Saccharomycetales</taxon>
        <taxon>Saccharomycetaceae</taxon>
        <taxon>Lachancea</taxon>
    </lineage>
</organism>
<dbReference type="PANTHER" id="PTHR23235">
    <property type="entry name" value="KRUEPPEL-LIKE TRANSCRIPTION FACTOR"/>
    <property type="match status" value="1"/>
</dbReference>
<dbReference type="Gene3D" id="3.30.160.60">
    <property type="entry name" value="Classic Zinc Finger"/>
    <property type="match status" value="1"/>
</dbReference>
<dbReference type="GO" id="GO:0045944">
    <property type="term" value="P:positive regulation of transcription by RNA polymerase II"/>
    <property type="evidence" value="ECO:0007669"/>
    <property type="project" value="EnsemblFungi"/>
</dbReference>
<feature type="domain" description="C2H2-type" evidence="6">
    <location>
        <begin position="157"/>
        <end position="184"/>
    </location>
</feature>
<dbReference type="InterPro" id="IPR036236">
    <property type="entry name" value="Znf_C2H2_sf"/>
</dbReference>
<sequence>MNEDAVFFQQAAEALIATSLKNSNVDPTIKELLNRLKHVKPGVSATRVPQQIPLENKSVLDYFDQLLSNTDVISTSTDAVSSSSFGSGADRKRRRSDTAEHGSQDERKDDGSGSKGSTSLDDDPTAKKFPCAKCDLIFRRSSDLRRHERAHLPILPNICTLCGKGFARKDALKRHFDTMTCKRNREKLLSIGGDINEILEKAKLNGAKV</sequence>
<dbReference type="GO" id="GO:0008270">
    <property type="term" value="F:zinc ion binding"/>
    <property type="evidence" value="ECO:0007669"/>
    <property type="project" value="UniProtKB-KW"/>
</dbReference>
<dbReference type="Pfam" id="PF00096">
    <property type="entry name" value="zf-C2H2"/>
    <property type="match status" value="2"/>
</dbReference>
<evidence type="ECO:0000256" key="5">
    <source>
        <dbReference type="SAM" id="MobiDB-lite"/>
    </source>
</evidence>
<evidence type="ECO:0000313" key="8">
    <source>
        <dbReference type="Proteomes" id="UP000190274"/>
    </source>
</evidence>
<name>A0A1G4J5Z2_9SACH</name>
<dbReference type="GO" id="GO:0031335">
    <property type="term" value="P:regulation of sulfur amino acid metabolic process"/>
    <property type="evidence" value="ECO:0007669"/>
    <property type="project" value="EnsemblFungi"/>
</dbReference>
<feature type="compositionally biased region" description="Basic and acidic residues" evidence="5">
    <location>
        <begin position="96"/>
        <end position="112"/>
    </location>
</feature>
<dbReference type="AlphaFoldDB" id="A0A1G4J5Z2"/>
<reference evidence="7 8" key="1">
    <citation type="submission" date="2016-03" db="EMBL/GenBank/DDBJ databases">
        <authorList>
            <person name="Devillers H."/>
        </authorList>
    </citation>
    <scope>NUCLEOTIDE SEQUENCE [LARGE SCALE GENOMIC DNA]</scope>
    <source>
        <strain evidence="7">CBS 10888</strain>
    </source>
</reference>
<proteinExistence type="predicted"/>
<feature type="domain" description="C2H2-type" evidence="6">
    <location>
        <begin position="129"/>
        <end position="156"/>
    </location>
</feature>
<evidence type="ECO:0000256" key="2">
    <source>
        <dbReference type="ARBA" id="ARBA00022771"/>
    </source>
</evidence>
<dbReference type="PROSITE" id="PS50157">
    <property type="entry name" value="ZINC_FINGER_C2H2_2"/>
    <property type="match status" value="2"/>
</dbReference>
<accession>A0A1G4J5Z2</accession>
<evidence type="ECO:0000259" key="6">
    <source>
        <dbReference type="PROSITE" id="PS50157"/>
    </source>
</evidence>
<dbReference type="SUPFAM" id="SSF57667">
    <property type="entry name" value="beta-beta-alpha zinc fingers"/>
    <property type="match status" value="1"/>
</dbReference>
<feature type="compositionally biased region" description="Low complexity" evidence="5">
    <location>
        <begin position="77"/>
        <end position="88"/>
    </location>
</feature>
<dbReference type="PANTHER" id="PTHR23235:SF120">
    <property type="entry name" value="KRUPPEL-LIKE FACTOR 15"/>
    <property type="match status" value="1"/>
</dbReference>
<keyword evidence="8" id="KW-1185">Reference proteome</keyword>
<evidence type="ECO:0000313" key="7">
    <source>
        <dbReference type="EMBL" id="SCU85130.1"/>
    </source>
</evidence>